<dbReference type="PANTHER" id="PTHR21075">
    <property type="entry name" value="ANAEROBIC RIBONUCLEOSIDE-TRIPHOSPHATE REDUCTASE"/>
    <property type="match status" value="1"/>
</dbReference>
<gene>
    <name evidence="5" type="ORF">DRJ26_04460</name>
</gene>
<dbReference type="PROSITE" id="PS51161">
    <property type="entry name" value="ATP_CONE"/>
    <property type="match status" value="1"/>
</dbReference>
<proteinExistence type="predicted"/>
<dbReference type="AlphaFoldDB" id="A0A497F017"/>
<feature type="domain" description="ATP-cone" evidence="4">
    <location>
        <begin position="76"/>
        <end position="168"/>
    </location>
</feature>
<dbReference type="GO" id="GO:0006260">
    <property type="term" value="P:DNA replication"/>
    <property type="evidence" value="ECO:0007669"/>
    <property type="project" value="InterPro"/>
</dbReference>
<dbReference type="InterPro" id="IPR011991">
    <property type="entry name" value="ArsR-like_HTH"/>
</dbReference>
<dbReference type="InterPro" id="IPR012833">
    <property type="entry name" value="NrdD"/>
</dbReference>
<dbReference type="SUPFAM" id="SSF46785">
    <property type="entry name" value="Winged helix' DNA-binding domain"/>
    <property type="match status" value="1"/>
</dbReference>
<dbReference type="GO" id="GO:0008998">
    <property type="term" value="F:ribonucleoside-triphosphate reductase (thioredoxin) activity"/>
    <property type="evidence" value="ECO:0007669"/>
    <property type="project" value="InterPro"/>
</dbReference>
<evidence type="ECO:0000313" key="6">
    <source>
        <dbReference type="Proteomes" id="UP000269499"/>
    </source>
</evidence>
<name>A0A497F017_9CREN</name>
<dbReference type="PANTHER" id="PTHR21075:SF0">
    <property type="entry name" value="ANAEROBIC RIBONUCLEOSIDE-TRIPHOSPHATE REDUCTASE"/>
    <property type="match status" value="1"/>
</dbReference>
<evidence type="ECO:0000256" key="1">
    <source>
        <dbReference type="ARBA" id="ARBA00022741"/>
    </source>
</evidence>
<evidence type="ECO:0000256" key="2">
    <source>
        <dbReference type="ARBA" id="ARBA00022840"/>
    </source>
</evidence>
<dbReference type="InterPro" id="IPR005144">
    <property type="entry name" value="ATP-cone_dom"/>
</dbReference>
<keyword evidence="2 3" id="KW-0067">ATP-binding</keyword>
<dbReference type="Proteomes" id="UP000269499">
    <property type="component" value="Unassembled WGS sequence"/>
</dbReference>
<dbReference type="Pfam" id="PF13597">
    <property type="entry name" value="NRDD"/>
    <property type="match status" value="1"/>
</dbReference>
<organism evidence="5 6">
    <name type="scientific">Thermoproteota archaeon</name>
    <dbReference type="NCBI Taxonomy" id="2056631"/>
    <lineage>
        <taxon>Archaea</taxon>
        <taxon>Thermoproteota</taxon>
    </lineage>
</organism>
<dbReference type="GO" id="GO:0004748">
    <property type="term" value="F:ribonucleoside-diphosphate reductase activity, thioredoxin disulfide as acceptor"/>
    <property type="evidence" value="ECO:0007669"/>
    <property type="project" value="TreeGrafter"/>
</dbReference>
<keyword evidence="1 3" id="KW-0547">Nucleotide-binding</keyword>
<dbReference type="SUPFAM" id="SSF51998">
    <property type="entry name" value="PFL-like glycyl radical enzymes"/>
    <property type="match status" value="1"/>
</dbReference>
<dbReference type="GO" id="GO:0005524">
    <property type="term" value="F:ATP binding"/>
    <property type="evidence" value="ECO:0007669"/>
    <property type="project" value="UniProtKB-UniRule"/>
</dbReference>
<accession>A0A497F017</accession>
<dbReference type="Gene3D" id="1.10.10.10">
    <property type="entry name" value="Winged helix-like DNA-binding domain superfamily/Winged helix DNA-binding domain"/>
    <property type="match status" value="1"/>
</dbReference>
<dbReference type="GO" id="GO:0009265">
    <property type="term" value="P:2'-deoxyribonucleotide biosynthetic process"/>
    <property type="evidence" value="ECO:0007669"/>
    <property type="project" value="TreeGrafter"/>
</dbReference>
<protein>
    <recommendedName>
        <fullName evidence="4">ATP-cone domain-containing protein</fullName>
    </recommendedName>
</protein>
<comment type="caution">
    <text evidence="5">The sequence shown here is derived from an EMBL/GenBank/DDBJ whole genome shotgun (WGS) entry which is preliminary data.</text>
</comment>
<dbReference type="CDD" id="cd00090">
    <property type="entry name" value="HTH_ARSR"/>
    <property type="match status" value="1"/>
</dbReference>
<evidence type="ECO:0000313" key="5">
    <source>
        <dbReference type="EMBL" id="RLE52621.1"/>
    </source>
</evidence>
<evidence type="ECO:0000259" key="4">
    <source>
        <dbReference type="PROSITE" id="PS51161"/>
    </source>
</evidence>
<dbReference type="EMBL" id="QMRA01000107">
    <property type="protein sequence ID" value="RLE52621.1"/>
    <property type="molecule type" value="Genomic_DNA"/>
</dbReference>
<sequence>MSRSDELSFTELMQELNMSPRTDAGKFGYHLKTLVEAGLVTTVPASGKYALTDVGKIMAELIWEIEEISRKKARRMLVRTSSLTMEPFERKKIVEALRREANAPKKIAEAIAREAEERLLKLEISYLTAPLIREFVNAILLEQGLEDYRHSMTRLGLPVYDVERLLEREHYAPTFPDKVHAATGDAVMSEYTLIKQLPRKVSDAHLSGIIHVCNTNYWMLRPATIHHDLTFFLENGFEVKSAGLSLAFSRPPKSLRAALLFAIRLAHLMQSNLAVGQLIDNINYVFAPYVSNLNLEEVKKAIGEALLHLNQTITSRGNILPLAFGLTVTPPKYIEEKYGDYTDEALILFKAILQAMYEGDSAGKPFISPLPIIKICNKMLSKNRDYEEILEEICKLTTRWTTPYFINLNAEWQTREVSYGWDLSRLDSEKSEDSKYLLARTGCLDTVIINLPRIALEANGDDTKFFSRLRKAISLAIETLNVKRELIEKQIEKEHLPLLNIRDGGSPYYHLEHATCNIGYVGLPEAVKIHTGSWLYEDVNALSFAEKIVDFMAREVSRRRGRWKVTCISLEKVGERLLRTDIARFGLKNVQEKIGGELFYTHNVHVPLYAQVPLSRRFIIESRFQKKLDGGHGLNIYLKEPMPDVEYLMKCLRIIVARTELGAFTFTRDWTYCKWCGKLFGGFQVKCLNCGRSLRNIVHYTKVVNVYDVLVEEYAKRVKYAI</sequence>
<evidence type="ECO:0000256" key="3">
    <source>
        <dbReference type="PROSITE-ProRule" id="PRU00492"/>
    </source>
</evidence>
<dbReference type="Pfam" id="PF03477">
    <property type="entry name" value="ATP-cone"/>
    <property type="match status" value="1"/>
</dbReference>
<dbReference type="Gene3D" id="3.20.70.20">
    <property type="match status" value="1"/>
</dbReference>
<dbReference type="GO" id="GO:0031250">
    <property type="term" value="C:anaerobic ribonucleoside-triphosphate reductase complex"/>
    <property type="evidence" value="ECO:0007669"/>
    <property type="project" value="TreeGrafter"/>
</dbReference>
<dbReference type="InterPro" id="IPR036388">
    <property type="entry name" value="WH-like_DNA-bd_sf"/>
</dbReference>
<dbReference type="InterPro" id="IPR036390">
    <property type="entry name" value="WH_DNA-bd_sf"/>
</dbReference>
<reference evidence="5 6" key="1">
    <citation type="submission" date="2018-06" db="EMBL/GenBank/DDBJ databases">
        <title>Extensive metabolic versatility and redundancy in microbially diverse, dynamic hydrothermal sediments.</title>
        <authorList>
            <person name="Dombrowski N."/>
            <person name="Teske A."/>
            <person name="Baker B.J."/>
        </authorList>
    </citation>
    <scope>NUCLEOTIDE SEQUENCE [LARGE SCALE GENOMIC DNA]</scope>
    <source>
        <strain evidence="5">B20_G2</strain>
    </source>
</reference>